<protein>
    <recommendedName>
        <fullName evidence="4">DUF4846 domain-containing protein</fullName>
    </recommendedName>
</protein>
<gene>
    <name evidence="2" type="ORF">DCC81_15890</name>
</gene>
<keyword evidence="3" id="KW-1185">Reference proteome</keyword>
<evidence type="ECO:0000256" key="1">
    <source>
        <dbReference type="SAM" id="SignalP"/>
    </source>
</evidence>
<evidence type="ECO:0000313" key="3">
    <source>
        <dbReference type="Proteomes" id="UP000244450"/>
    </source>
</evidence>
<dbReference type="InterPro" id="IPR032315">
    <property type="entry name" value="DUF4846"/>
</dbReference>
<evidence type="ECO:0008006" key="4">
    <source>
        <dbReference type="Google" id="ProtNLM"/>
    </source>
</evidence>
<feature type="signal peptide" evidence="1">
    <location>
        <begin position="1"/>
        <end position="19"/>
    </location>
</feature>
<keyword evidence="1" id="KW-0732">Signal</keyword>
<dbReference type="Pfam" id="PF16138">
    <property type="entry name" value="DUF4846"/>
    <property type="match status" value="1"/>
</dbReference>
<accession>A0A2T7BHI5</accession>
<dbReference type="AlphaFoldDB" id="A0A2T7BHI5"/>
<proteinExistence type="predicted"/>
<dbReference type="RefSeq" id="WP_108687584.1">
    <property type="nucleotide sequence ID" value="NZ_QCYK01000002.1"/>
</dbReference>
<sequence>MKLRFLVTCLLCAHSIVFAQQQAGSIPPPAGFTRVGAPPGSFASWLRQVGLKQDKTVYLYNGTPKGNQQAQYAVLDISVGHQDLQQCADAVMRLYAEWRYSHQQYGGIVFRATDGTLLNYEDWRQGYRFVLRNRHLQKVKSAGPSTSRADFDQYLQVVFSYAGTLSLSRQLHPVAHVQDIAPGDVFIKGGSPGHAVIVMDVAVNAAGEKRFLLAQSYMPAQDIHILKNPQSNSPWYSTAFGSALVTPEWVFAGNSLCRW</sequence>
<name>A0A2T7BHI5_9BACT</name>
<evidence type="ECO:0000313" key="2">
    <source>
        <dbReference type="EMBL" id="PUZ25745.1"/>
    </source>
</evidence>
<feature type="chain" id="PRO_5015575388" description="DUF4846 domain-containing protein" evidence="1">
    <location>
        <begin position="20"/>
        <end position="259"/>
    </location>
</feature>
<reference evidence="2 3" key="1">
    <citation type="submission" date="2018-04" db="EMBL/GenBank/DDBJ databases">
        <title>Chitinophaga fuyangensis sp. nov., isolated from soil in a chemical factory.</title>
        <authorList>
            <person name="Chen K."/>
        </authorList>
    </citation>
    <scope>NUCLEOTIDE SEQUENCE [LARGE SCALE GENOMIC DNA]</scope>
    <source>
        <strain evidence="2 3">LY-1</strain>
    </source>
</reference>
<dbReference type="Proteomes" id="UP000244450">
    <property type="component" value="Unassembled WGS sequence"/>
</dbReference>
<comment type="caution">
    <text evidence="2">The sequence shown here is derived from an EMBL/GenBank/DDBJ whole genome shotgun (WGS) entry which is preliminary data.</text>
</comment>
<dbReference type="EMBL" id="QCYK01000002">
    <property type="protein sequence ID" value="PUZ25745.1"/>
    <property type="molecule type" value="Genomic_DNA"/>
</dbReference>
<dbReference type="OrthoDB" id="5511471at2"/>
<organism evidence="2 3">
    <name type="scientific">Chitinophaga parva</name>
    <dbReference type="NCBI Taxonomy" id="2169414"/>
    <lineage>
        <taxon>Bacteria</taxon>
        <taxon>Pseudomonadati</taxon>
        <taxon>Bacteroidota</taxon>
        <taxon>Chitinophagia</taxon>
        <taxon>Chitinophagales</taxon>
        <taxon>Chitinophagaceae</taxon>
        <taxon>Chitinophaga</taxon>
    </lineage>
</organism>